<dbReference type="AlphaFoldDB" id="A0A951IZP6"/>
<keyword evidence="12" id="KW-1015">Disulfide bond</keyword>
<dbReference type="GO" id="GO:0030158">
    <property type="term" value="F:protein xylosyltransferase activity"/>
    <property type="evidence" value="ECO:0007669"/>
    <property type="project" value="InterPro"/>
</dbReference>
<protein>
    <recommendedName>
        <fullName evidence="14">Peptide O-xylosyltransferase</fullName>
    </recommendedName>
</protein>
<dbReference type="GO" id="GO:0015012">
    <property type="term" value="P:heparan sulfate proteoglycan biosynthetic process"/>
    <property type="evidence" value="ECO:0007669"/>
    <property type="project" value="TreeGrafter"/>
</dbReference>
<evidence type="ECO:0000256" key="4">
    <source>
        <dbReference type="ARBA" id="ARBA00022679"/>
    </source>
</evidence>
<evidence type="ECO:0000256" key="7">
    <source>
        <dbReference type="ARBA" id="ARBA00022824"/>
    </source>
</evidence>
<accession>A0A951IZP6</accession>
<evidence type="ECO:0000313" key="15">
    <source>
        <dbReference type="EMBL" id="MBW3468318.1"/>
    </source>
</evidence>
<keyword evidence="16" id="KW-1185">Reference proteome</keyword>
<evidence type="ECO:0000256" key="1">
    <source>
        <dbReference type="ARBA" id="ARBA00004323"/>
    </source>
</evidence>
<dbReference type="GO" id="GO:0016020">
    <property type="term" value="C:membrane"/>
    <property type="evidence" value="ECO:0007669"/>
    <property type="project" value="InterPro"/>
</dbReference>
<gene>
    <name evidence="15" type="ORF">EGN73_10920</name>
</gene>
<dbReference type="InterPro" id="IPR043538">
    <property type="entry name" value="XYLT"/>
</dbReference>
<dbReference type="Proteomes" id="UP000727490">
    <property type="component" value="Unassembled WGS sequence"/>
</dbReference>
<keyword evidence="9" id="KW-1133">Transmembrane helix</keyword>
<reference evidence="15 16" key="1">
    <citation type="journal article" date="2020" name="Syst. Appl. Microbiol.">
        <title>Arthrospiribacter ruber gen. nov., sp. nov., a novel bacterium isolated from Arthrospira cultures.</title>
        <authorList>
            <person name="Waleron M."/>
            <person name="Misztak A."/>
            <person name="Waleron M.M."/>
            <person name="Furmaniak M."/>
            <person name="Mrozik A."/>
            <person name="Waleron K."/>
        </authorList>
    </citation>
    <scope>NUCLEOTIDE SEQUENCE [LARGE SCALE GENOMIC DNA]</scope>
    <source>
        <strain evidence="15 16">DPMB0001</strain>
    </source>
</reference>
<keyword evidence="10" id="KW-0333">Golgi apparatus</keyword>
<dbReference type="GO" id="GO:0046872">
    <property type="term" value="F:metal ion binding"/>
    <property type="evidence" value="ECO:0007669"/>
    <property type="project" value="UniProtKB-KW"/>
</dbReference>
<comment type="subcellular location">
    <subcellularLocation>
        <location evidence="2">Endoplasmic reticulum membrane</location>
        <topology evidence="2">Single-pass type II membrane protein</topology>
    </subcellularLocation>
    <subcellularLocation>
        <location evidence="1">Golgi apparatus membrane</location>
        <topology evidence="1">Single-pass type II membrane protein</topology>
    </subcellularLocation>
</comment>
<comment type="caution">
    <text evidence="15">The sequence shown here is derived from an EMBL/GenBank/DDBJ whole genome shotgun (WGS) entry which is preliminary data.</text>
</comment>
<sequence length="296" mass="35062">MEKHAILFIVHNNLERIEDFFKIYDHRFYYFVHIDKKCNIEPDRIRKIKSKNENVVYIGSEYTVNWGGFNFLKTIIFLVEKALNYGGFSYIHTTSESNLPIKSNSFFIDFFNQNNGREFIEHFPLESDKWFRGGLYRFNLYNLYDFFNAKTKIGKVMINKLLNFQDFIGVNRNILKKIPNLYGGSCWFSLTSKCLEFCLNYINQNPKFIKAFQYSHCPEEAFFQTIIINSEFRDFVVNDHLNYIDWEFRNGNSPANLDSSDLPKLLNSEKLTARKIVPGVSDQVRLDILNFLEIKP</sequence>
<dbReference type="Pfam" id="PF02485">
    <property type="entry name" value="Branch"/>
    <property type="match status" value="1"/>
</dbReference>
<name>A0A951IZP6_9BACT</name>
<evidence type="ECO:0000256" key="9">
    <source>
        <dbReference type="ARBA" id="ARBA00022989"/>
    </source>
</evidence>
<keyword evidence="6" id="KW-0479">Metal-binding</keyword>
<evidence type="ECO:0000256" key="8">
    <source>
        <dbReference type="ARBA" id="ARBA00022968"/>
    </source>
</evidence>
<keyword evidence="13" id="KW-0325">Glycoprotein</keyword>
<evidence type="ECO:0000256" key="11">
    <source>
        <dbReference type="ARBA" id="ARBA00023136"/>
    </source>
</evidence>
<dbReference type="EMBL" id="RPHB01000004">
    <property type="protein sequence ID" value="MBW3468318.1"/>
    <property type="molecule type" value="Genomic_DNA"/>
</dbReference>
<evidence type="ECO:0000256" key="13">
    <source>
        <dbReference type="ARBA" id="ARBA00023180"/>
    </source>
</evidence>
<dbReference type="RefSeq" id="WP_219289416.1">
    <property type="nucleotide sequence ID" value="NZ_RPHB01000004.1"/>
</dbReference>
<evidence type="ECO:0000256" key="10">
    <source>
        <dbReference type="ARBA" id="ARBA00023034"/>
    </source>
</evidence>
<proteinExistence type="predicted"/>
<evidence type="ECO:0000313" key="16">
    <source>
        <dbReference type="Proteomes" id="UP000727490"/>
    </source>
</evidence>
<keyword evidence="4" id="KW-0808">Transferase</keyword>
<organism evidence="15 16">
    <name type="scientific">Arthrospiribacter ruber</name>
    <dbReference type="NCBI Taxonomy" id="2487934"/>
    <lineage>
        <taxon>Bacteria</taxon>
        <taxon>Pseudomonadati</taxon>
        <taxon>Bacteroidota</taxon>
        <taxon>Cytophagia</taxon>
        <taxon>Cytophagales</taxon>
        <taxon>Cyclobacteriaceae</taxon>
        <taxon>Arthrospiribacter</taxon>
    </lineage>
</organism>
<evidence type="ECO:0000256" key="5">
    <source>
        <dbReference type="ARBA" id="ARBA00022692"/>
    </source>
</evidence>
<dbReference type="PANTHER" id="PTHR46025">
    <property type="entry name" value="XYLOSYLTRANSFERASE OXT"/>
    <property type="match status" value="1"/>
</dbReference>
<keyword evidence="8" id="KW-0735">Signal-anchor</keyword>
<evidence type="ECO:0000256" key="12">
    <source>
        <dbReference type="ARBA" id="ARBA00023157"/>
    </source>
</evidence>
<keyword evidence="11" id="KW-0472">Membrane</keyword>
<dbReference type="InterPro" id="IPR003406">
    <property type="entry name" value="Glyco_trans_14"/>
</dbReference>
<evidence type="ECO:0000256" key="14">
    <source>
        <dbReference type="ARBA" id="ARBA00042865"/>
    </source>
</evidence>
<keyword evidence="5" id="KW-0812">Transmembrane</keyword>
<evidence type="ECO:0000256" key="2">
    <source>
        <dbReference type="ARBA" id="ARBA00004648"/>
    </source>
</evidence>
<dbReference type="PANTHER" id="PTHR46025:SF3">
    <property type="entry name" value="XYLOSYLTRANSFERASE OXT"/>
    <property type="match status" value="1"/>
</dbReference>
<keyword evidence="3" id="KW-0328">Glycosyltransferase</keyword>
<evidence type="ECO:0000256" key="6">
    <source>
        <dbReference type="ARBA" id="ARBA00022723"/>
    </source>
</evidence>
<dbReference type="GO" id="GO:0050650">
    <property type="term" value="P:chondroitin sulfate proteoglycan biosynthetic process"/>
    <property type="evidence" value="ECO:0007669"/>
    <property type="project" value="TreeGrafter"/>
</dbReference>
<keyword evidence="7" id="KW-0256">Endoplasmic reticulum</keyword>
<evidence type="ECO:0000256" key="3">
    <source>
        <dbReference type="ARBA" id="ARBA00022676"/>
    </source>
</evidence>